<evidence type="ECO:0000256" key="7">
    <source>
        <dbReference type="ARBA" id="ARBA00022989"/>
    </source>
</evidence>
<evidence type="ECO:0000256" key="6">
    <source>
        <dbReference type="ARBA" id="ARBA00022692"/>
    </source>
</evidence>
<dbReference type="InterPro" id="IPR010129">
    <property type="entry name" value="T1SS_HlyD"/>
</dbReference>
<dbReference type="InterPro" id="IPR050739">
    <property type="entry name" value="MFP"/>
</dbReference>
<keyword evidence="6 9" id="KW-0812">Transmembrane</keyword>
<feature type="transmembrane region" description="Helical" evidence="9">
    <location>
        <begin position="74"/>
        <end position="92"/>
    </location>
</feature>
<evidence type="ECO:0000259" key="11">
    <source>
        <dbReference type="Pfam" id="PF25994"/>
    </source>
</evidence>
<feature type="domain" description="AprE-like beta-barrel" evidence="12">
    <location>
        <begin position="375"/>
        <end position="461"/>
    </location>
</feature>
<sequence>MSKSNTETTTKKDKSLEQFAFEKIGSLSVVSVVGKGWVDRLFKPFFSGFSSFSNDWRKSSVQVEKSQKELNARGLLYGVAIALTMLLVWAGFARIDEVTRGEGKVIPSKQLQIIQAVDGGVVEEVFIKEGDQVSQNDLLVKIDPTRFIANFQEGEVKVFALNAKIDRLQALINEEPYQPNFADNLTLSEQQLADRELDYYQSSVNELKQRLAIAQNQYSQRLRELDQARAKLNSTEQAYRLSNQELSVTAPLLKSGAVSEVEVLRLKRDTAFANGERRQARASLRQIESGVKEAEARIAEVELGMRNQWRAELSEATSMRSSLEKNIDGLADRVKYSEIRSPVNGTVQRILYNTIGGVVQPGSSIIEIVPNDDRLLVEAKIAPKDIAFLHPGLPATIKFYAYDFTIYGGLSATIEHISADSITDEKDNTYYLVRAAADDIKAVEKFAVIPGMTVQLDILTGKKTVLEYLLKPILRAKANSLSER</sequence>
<accession>A0ABU9GP93</accession>
<dbReference type="Pfam" id="PF25994">
    <property type="entry name" value="HH_AprE"/>
    <property type="match status" value="1"/>
</dbReference>
<keyword evidence="5 9" id="KW-0997">Cell inner membrane</keyword>
<name>A0ABU9GP93_9GAMM</name>
<dbReference type="InterPro" id="IPR058781">
    <property type="entry name" value="HH_AprE-like"/>
</dbReference>
<evidence type="ECO:0000256" key="1">
    <source>
        <dbReference type="ARBA" id="ARBA00004377"/>
    </source>
</evidence>
<dbReference type="EMBL" id="JBAKAZ010000014">
    <property type="protein sequence ID" value="MEL0629100.1"/>
    <property type="molecule type" value="Genomic_DNA"/>
</dbReference>
<keyword evidence="10" id="KW-0175">Coiled coil</keyword>
<feature type="coiled-coil region" evidence="10">
    <location>
        <begin position="197"/>
        <end position="245"/>
    </location>
</feature>
<gene>
    <name evidence="13" type="ORF">V6256_05720</name>
</gene>
<organism evidence="13 14">
    <name type="scientific">Psychromonas aquatilis</name>
    <dbReference type="NCBI Taxonomy" id="2005072"/>
    <lineage>
        <taxon>Bacteria</taxon>
        <taxon>Pseudomonadati</taxon>
        <taxon>Pseudomonadota</taxon>
        <taxon>Gammaproteobacteria</taxon>
        <taxon>Alteromonadales</taxon>
        <taxon>Psychromonadaceae</taxon>
        <taxon>Psychromonas</taxon>
    </lineage>
</organism>
<keyword evidence="8 9" id="KW-0472">Membrane</keyword>
<dbReference type="PANTHER" id="PTHR30386">
    <property type="entry name" value="MEMBRANE FUSION SUBUNIT OF EMRAB-TOLC MULTIDRUG EFFLUX PUMP"/>
    <property type="match status" value="1"/>
</dbReference>
<evidence type="ECO:0000256" key="9">
    <source>
        <dbReference type="RuleBase" id="RU365093"/>
    </source>
</evidence>
<keyword evidence="7 9" id="KW-1133">Transmembrane helix</keyword>
<comment type="subcellular location">
    <subcellularLocation>
        <location evidence="1 9">Cell inner membrane</location>
        <topology evidence="1 9">Single-pass membrane protein</topology>
    </subcellularLocation>
</comment>
<dbReference type="InterPro" id="IPR058982">
    <property type="entry name" value="Beta-barrel_AprE"/>
</dbReference>
<dbReference type="Pfam" id="PF26002">
    <property type="entry name" value="Beta-barrel_AprE"/>
    <property type="match status" value="1"/>
</dbReference>
<dbReference type="Gene3D" id="1.10.287.470">
    <property type="entry name" value="Helix hairpin bin"/>
    <property type="match status" value="1"/>
</dbReference>
<dbReference type="PRINTS" id="PR01490">
    <property type="entry name" value="RTXTOXIND"/>
</dbReference>
<keyword evidence="3 9" id="KW-0813">Transport</keyword>
<evidence type="ECO:0000256" key="8">
    <source>
        <dbReference type="ARBA" id="ARBA00023136"/>
    </source>
</evidence>
<evidence type="ECO:0000313" key="13">
    <source>
        <dbReference type="EMBL" id="MEL0629100.1"/>
    </source>
</evidence>
<evidence type="ECO:0000256" key="3">
    <source>
        <dbReference type="ARBA" id="ARBA00022448"/>
    </source>
</evidence>
<evidence type="ECO:0000256" key="2">
    <source>
        <dbReference type="ARBA" id="ARBA00009477"/>
    </source>
</evidence>
<feature type="domain" description="AprE-like long alpha-helical hairpin" evidence="11">
    <location>
        <begin position="149"/>
        <end position="333"/>
    </location>
</feature>
<keyword evidence="4 9" id="KW-1003">Cell membrane</keyword>
<evidence type="ECO:0000313" key="14">
    <source>
        <dbReference type="Proteomes" id="UP001369082"/>
    </source>
</evidence>
<comment type="similarity">
    <text evidence="2 9">Belongs to the membrane fusion protein (MFP) (TC 8.A.1) family.</text>
</comment>
<protein>
    <recommendedName>
        <fullName evidence="9">Membrane fusion protein (MFP) family protein</fullName>
    </recommendedName>
</protein>
<dbReference type="RefSeq" id="WP_341597113.1">
    <property type="nucleotide sequence ID" value="NZ_JBAKAZ010000014.1"/>
</dbReference>
<dbReference type="PANTHER" id="PTHR30386:SF26">
    <property type="entry name" value="TRANSPORT PROTEIN COMB"/>
    <property type="match status" value="1"/>
</dbReference>
<dbReference type="SUPFAM" id="SSF111369">
    <property type="entry name" value="HlyD-like secretion proteins"/>
    <property type="match status" value="1"/>
</dbReference>
<keyword evidence="14" id="KW-1185">Reference proteome</keyword>
<proteinExistence type="inferred from homology"/>
<evidence type="ECO:0000256" key="5">
    <source>
        <dbReference type="ARBA" id="ARBA00022519"/>
    </source>
</evidence>
<dbReference type="Gene3D" id="2.40.50.100">
    <property type="match status" value="1"/>
</dbReference>
<reference evidence="13 14" key="1">
    <citation type="submission" date="2024-02" db="EMBL/GenBank/DDBJ databases">
        <title>Bacteria isolated from the canopy kelp, Nereocystis luetkeana.</title>
        <authorList>
            <person name="Pfister C.A."/>
            <person name="Younker I.T."/>
            <person name="Light S.H."/>
        </authorList>
    </citation>
    <scope>NUCLEOTIDE SEQUENCE [LARGE SCALE GENOMIC DNA]</scope>
    <source>
        <strain evidence="13 14">TI.1.05</strain>
    </source>
</reference>
<feature type="coiled-coil region" evidence="10">
    <location>
        <begin position="277"/>
        <end position="333"/>
    </location>
</feature>
<evidence type="ECO:0000256" key="10">
    <source>
        <dbReference type="SAM" id="Coils"/>
    </source>
</evidence>
<comment type="caution">
    <text evidence="13">The sequence shown here is derived from an EMBL/GenBank/DDBJ whole genome shotgun (WGS) entry which is preliminary data.</text>
</comment>
<dbReference type="Proteomes" id="UP001369082">
    <property type="component" value="Unassembled WGS sequence"/>
</dbReference>
<dbReference type="NCBIfam" id="TIGR01843">
    <property type="entry name" value="type_I_hlyD"/>
    <property type="match status" value="1"/>
</dbReference>
<dbReference type="Gene3D" id="2.40.30.170">
    <property type="match status" value="1"/>
</dbReference>
<evidence type="ECO:0000256" key="4">
    <source>
        <dbReference type="ARBA" id="ARBA00022475"/>
    </source>
</evidence>
<evidence type="ECO:0000259" key="12">
    <source>
        <dbReference type="Pfam" id="PF26002"/>
    </source>
</evidence>